<accession>A0AAP0HKL7</accession>
<protein>
    <submittedName>
        <fullName evidence="2">Uncharacterized protein</fullName>
    </submittedName>
</protein>
<dbReference type="EMBL" id="JBBNAE010000010">
    <property type="protein sequence ID" value="KAK9090404.1"/>
    <property type="molecule type" value="Genomic_DNA"/>
</dbReference>
<comment type="caution">
    <text evidence="2">The sequence shown here is derived from an EMBL/GenBank/DDBJ whole genome shotgun (WGS) entry which is preliminary data.</text>
</comment>
<sequence>MPSEIVSIHIWISLAYILYHPSLAHQSLVELPYTPPPLARRLRTRSSHQASREANPD</sequence>
<dbReference type="AlphaFoldDB" id="A0AAP0HKL7"/>
<keyword evidence="3" id="KW-1185">Reference proteome</keyword>
<evidence type="ECO:0000313" key="3">
    <source>
        <dbReference type="Proteomes" id="UP001417504"/>
    </source>
</evidence>
<proteinExistence type="predicted"/>
<keyword evidence="1" id="KW-0732">Signal</keyword>
<evidence type="ECO:0000313" key="2">
    <source>
        <dbReference type="EMBL" id="KAK9090404.1"/>
    </source>
</evidence>
<feature type="signal peptide" evidence="1">
    <location>
        <begin position="1"/>
        <end position="24"/>
    </location>
</feature>
<name>A0AAP0HKL7_9MAGN</name>
<dbReference type="Proteomes" id="UP001417504">
    <property type="component" value="Unassembled WGS sequence"/>
</dbReference>
<evidence type="ECO:0000256" key="1">
    <source>
        <dbReference type="SAM" id="SignalP"/>
    </source>
</evidence>
<feature type="chain" id="PRO_5043046715" evidence="1">
    <location>
        <begin position="25"/>
        <end position="57"/>
    </location>
</feature>
<gene>
    <name evidence="2" type="ORF">Sjap_023581</name>
</gene>
<organism evidence="2 3">
    <name type="scientific">Stephania japonica</name>
    <dbReference type="NCBI Taxonomy" id="461633"/>
    <lineage>
        <taxon>Eukaryota</taxon>
        <taxon>Viridiplantae</taxon>
        <taxon>Streptophyta</taxon>
        <taxon>Embryophyta</taxon>
        <taxon>Tracheophyta</taxon>
        <taxon>Spermatophyta</taxon>
        <taxon>Magnoliopsida</taxon>
        <taxon>Ranunculales</taxon>
        <taxon>Menispermaceae</taxon>
        <taxon>Menispermoideae</taxon>
        <taxon>Cissampelideae</taxon>
        <taxon>Stephania</taxon>
    </lineage>
</organism>
<reference evidence="2 3" key="1">
    <citation type="submission" date="2024-01" db="EMBL/GenBank/DDBJ databases">
        <title>Genome assemblies of Stephania.</title>
        <authorList>
            <person name="Yang L."/>
        </authorList>
    </citation>
    <scope>NUCLEOTIDE SEQUENCE [LARGE SCALE GENOMIC DNA]</scope>
    <source>
        <strain evidence="2">QJT</strain>
        <tissue evidence="2">Leaf</tissue>
    </source>
</reference>